<evidence type="ECO:0000256" key="1">
    <source>
        <dbReference type="SAM" id="MobiDB-lite"/>
    </source>
</evidence>
<evidence type="ECO:0000313" key="3">
    <source>
        <dbReference type="Proteomes" id="UP000199433"/>
    </source>
</evidence>
<evidence type="ECO:0000313" key="2">
    <source>
        <dbReference type="EMBL" id="SDK50924.1"/>
    </source>
</evidence>
<reference evidence="3" key="1">
    <citation type="submission" date="2016-10" db="EMBL/GenBank/DDBJ databases">
        <authorList>
            <person name="Varghese N."/>
            <person name="Submissions S."/>
        </authorList>
    </citation>
    <scope>NUCLEOTIDE SEQUENCE [LARGE SCALE GENOMIC DNA]</scope>
    <source>
        <strain evidence="3">DSM 19181</strain>
    </source>
</reference>
<sequence>MTEPTIDSLKEYSGDYRMINLLMGYTKSHMMQIADSHGLTLPKSWKKIKVAEALMPHILHQAQTLYQEILDEVLSIIPESNQNVLPVKDSESLKGFAPLIKKGFFFAVTADDSSIVIIPTELIDAINEGRPEEDVFQTIPSDTQGEEPADKLTDLRNQSADGEEETSNHSEKTYDLLLKWKKQLTAIYGGFSSSHLHEVWNRYYTDSLTEEEITEILTD</sequence>
<name>A0A1G9CHF7_9LACT</name>
<organism evidence="2 3">
    <name type="scientific">Alkalibacterium thalassium</name>
    <dbReference type="NCBI Taxonomy" id="426701"/>
    <lineage>
        <taxon>Bacteria</taxon>
        <taxon>Bacillati</taxon>
        <taxon>Bacillota</taxon>
        <taxon>Bacilli</taxon>
        <taxon>Lactobacillales</taxon>
        <taxon>Carnobacteriaceae</taxon>
        <taxon>Alkalibacterium</taxon>
    </lineage>
</organism>
<keyword evidence="3" id="KW-1185">Reference proteome</keyword>
<protein>
    <submittedName>
        <fullName evidence="2">Uncharacterized protein</fullName>
    </submittedName>
</protein>
<dbReference type="OrthoDB" id="2165204at2"/>
<dbReference type="RefSeq" id="WP_091267682.1">
    <property type="nucleotide sequence ID" value="NZ_FNFK01000035.1"/>
</dbReference>
<gene>
    <name evidence="2" type="ORF">SAMN04488098_10359</name>
</gene>
<dbReference type="AlphaFoldDB" id="A0A1G9CHF7"/>
<feature type="region of interest" description="Disordered" evidence="1">
    <location>
        <begin position="140"/>
        <end position="168"/>
    </location>
</feature>
<dbReference type="EMBL" id="FNFK01000035">
    <property type="protein sequence ID" value="SDK50924.1"/>
    <property type="molecule type" value="Genomic_DNA"/>
</dbReference>
<dbReference type="Proteomes" id="UP000199433">
    <property type="component" value="Unassembled WGS sequence"/>
</dbReference>
<accession>A0A1G9CHF7</accession>
<dbReference type="STRING" id="426701.SAMN04488098_10359"/>
<proteinExistence type="predicted"/>